<evidence type="ECO:0000256" key="4">
    <source>
        <dbReference type="ARBA" id="ARBA00022801"/>
    </source>
</evidence>
<keyword evidence="6" id="KW-0482">Metalloprotease</keyword>
<dbReference type="CDD" id="cd08071">
    <property type="entry name" value="MPN_DUF2466"/>
    <property type="match status" value="1"/>
</dbReference>
<proteinExistence type="inferred from homology"/>
<protein>
    <submittedName>
        <fullName evidence="8">DNA repair protein RadC</fullName>
    </submittedName>
</protein>
<dbReference type="Gene3D" id="3.40.140.10">
    <property type="entry name" value="Cytidine Deaminase, domain 2"/>
    <property type="match status" value="1"/>
</dbReference>
<dbReference type="InterPro" id="IPR001405">
    <property type="entry name" value="UPF0758"/>
</dbReference>
<dbReference type="GO" id="GO:0006508">
    <property type="term" value="P:proteolysis"/>
    <property type="evidence" value="ECO:0007669"/>
    <property type="project" value="UniProtKB-KW"/>
</dbReference>
<feature type="domain" description="MPN" evidence="7">
    <location>
        <begin position="87"/>
        <end position="199"/>
    </location>
</feature>
<dbReference type="EMBL" id="FOJX01000003">
    <property type="protein sequence ID" value="SFA92566.1"/>
    <property type="molecule type" value="Genomic_DNA"/>
</dbReference>
<accession>A0A1I0WWZ0</accession>
<dbReference type="PANTHER" id="PTHR30471">
    <property type="entry name" value="DNA REPAIR PROTEIN RADC"/>
    <property type="match status" value="1"/>
</dbReference>
<keyword evidence="3" id="KW-0479">Metal-binding</keyword>
<comment type="similarity">
    <text evidence="1">Belongs to the UPF0758 family.</text>
</comment>
<keyword evidence="4" id="KW-0378">Hydrolase</keyword>
<keyword evidence="2" id="KW-0645">Protease</keyword>
<reference evidence="8 9" key="1">
    <citation type="submission" date="2016-10" db="EMBL/GenBank/DDBJ databases">
        <authorList>
            <person name="de Groot N.N."/>
        </authorList>
    </citation>
    <scope>NUCLEOTIDE SEQUENCE [LARGE SCALE GENOMIC DNA]</scope>
    <source>
        <strain evidence="8 9">L14</strain>
    </source>
</reference>
<dbReference type="PROSITE" id="PS01302">
    <property type="entry name" value="UPF0758"/>
    <property type="match status" value="1"/>
</dbReference>
<dbReference type="PROSITE" id="PS50249">
    <property type="entry name" value="MPN"/>
    <property type="match status" value="1"/>
</dbReference>
<evidence type="ECO:0000313" key="8">
    <source>
        <dbReference type="EMBL" id="SFA92566.1"/>
    </source>
</evidence>
<sequence>MWVPFIRLAMSCRSMWNKDWDIITKSHGELLAELLNIPAEVFTERTLREILEAPMTIKGIGEKRAEKIRVLKEISRRWFSEQHRLRVINGPEDVARHLMPKLKGENQEHFMLLALNTHHRLIGTSVVSVGSLSGAVVHPREVFRDAMGYSASAIIVAHNHPSGRPAPSKEDIKVTQHLMLCGDIRKGRLFYGKKLTHLS</sequence>
<dbReference type="InterPro" id="IPR025657">
    <property type="entry name" value="RadC_JAB"/>
</dbReference>
<evidence type="ECO:0000256" key="1">
    <source>
        <dbReference type="ARBA" id="ARBA00010243"/>
    </source>
</evidence>
<organism evidence="8 9">
    <name type="scientific">Selenomonas ruminantium</name>
    <dbReference type="NCBI Taxonomy" id="971"/>
    <lineage>
        <taxon>Bacteria</taxon>
        <taxon>Bacillati</taxon>
        <taxon>Bacillota</taxon>
        <taxon>Negativicutes</taxon>
        <taxon>Selenomonadales</taxon>
        <taxon>Selenomonadaceae</taxon>
        <taxon>Selenomonas</taxon>
    </lineage>
</organism>
<evidence type="ECO:0000256" key="5">
    <source>
        <dbReference type="ARBA" id="ARBA00022833"/>
    </source>
</evidence>
<dbReference type="Pfam" id="PF04002">
    <property type="entry name" value="RadC"/>
    <property type="match status" value="1"/>
</dbReference>
<evidence type="ECO:0000256" key="2">
    <source>
        <dbReference type="ARBA" id="ARBA00022670"/>
    </source>
</evidence>
<evidence type="ECO:0000313" key="9">
    <source>
        <dbReference type="Proteomes" id="UP000183843"/>
    </source>
</evidence>
<dbReference type="InterPro" id="IPR037518">
    <property type="entry name" value="MPN"/>
</dbReference>
<dbReference type="InterPro" id="IPR020891">
    <property type="entry name" value="UPF0758_CS"/>
</dbReference>
<dbReference type="GO" id="GO:0046872">
    <property type="term" value="F:metal ion binding"/>
    <property type="evidence" value="ECO:0007669"/>
    <property type="project" value="UniProtKB-KW"/>
</dbReference>
<evidence type="ECO:0000256" key="6">
    <source>
        <dbReference type="ARBA" id="ARBA00023049"/>
    </source>
</evidence>
<evidence type="ECO:0000256" key="3">
    <source>
        <dbReference type="ARBA" id="ARBA00022723"/>
    </source>
</evidence>
<dbReference type="AlphaFoldDB" id="A0A1I0WWZ0"/>
<evidence type="ECO:0000259" key="7">
    <source>
        <dbReference type="PROSITE" id="PS50249"/>
    </source>
</evidence>
<gene>
    <name evidence="8" type="ORF">SAMN05216587_103365</name>
</gene>
<dbReference type="Proteomes" id="UP000183843">
    <property type="component" value="Unassembled WGS sequence"/>
</dbReference>
<dbReference type="SUPFAM" id="SSF102712">
    <property type="entry name" value="JAB1/MPN domain"/>
    <property type="match status" value="1"/>
</dbReference>
<dbReference type="GO" id="GO:0008237">
    <property type="term" value="F:metallopeptidase activity"/>
    <property type="evidence" value="ECO:0007669"/>
    <property type="project" value="UniProtKB-KW"/>
</dbReference>
<dbReference type="PANTHER" id="PTHR30471:SF3">
    <property type="entry name" value="UPF0758 PROTEIN YEES-RELATED"/>
    <property type="match status" value="1"/>
</dbReference>
<keyword evidence="5" id="KW-0862">Zinc</keyword>
<name>A0A1I0WWZ0_SELRU</name>